<name>A0ABT8EN55_9BURK</name>
<comment type="caution">
    <text evidence="9">The sequence shown here is derived from an EMBL/GenBank/DDBJ whole genome shotgun (WGS) entry which is preliminary data.</text>
</comment>
<feature type="transmembrane region" description="Helical" evidence="8">
    <location>
        <begin position="128"/>
        <end position="148"/>
    </location>
</feature>
<evidence type="ECO:0000256" key="7">
    <source>
        <dbReference type="ARBA" id="ARBA00023136"/>
    </source>
</evidence>
<evidence type="ECO:0000256" key="6">
    <source>
        <dbReference type="ARBA" id="ARBA00022989"/>
    </source>
</evidence>
<dbReference type="Pfam" id="PF02652">
    <property type="entry name" value="Lactate_perm"/>
    <property type="match status" value="1"/>
</dbReference>
<evidence type="ECO:0000313" key="9">
    <source>
        <dbReference type="EMBL" id="MDN4122752.1"/>
    </source>
</evidence>
<evidence type="ECO:0000256" key="1">
    <source>
        <dbReference type="ARBA" id="ARBA00004651"/>
    </source>
</evidence>
<dbReference type="EMBL" id="JAJHNU010000005">
    <property type="protein sequence ID" value="MDN4122752.1"/>
    <property type="molecule type" value="Genomic_DNA"/>
</dbReference>
<feature type="transmembrane region" description="Helical" evidence="8">
    <location>
        <begin position="233"/>
        <end position="253"/>
    </location>
</feature>
<protein>
    <recommendedName>
        <fullName evidence="8">L-lactate permease</fullName>
    </recommendedName>
</protein>
<comment type="similarity">
    <text evidence="2 8">Belongs to the lactate permease family.</text>
</comment>
<feature type="transmembrane region" description="Helical" evidence="8">
    <location>
        <begin position="409"/>
        <end position="427"/>
    </location>
</feature>
<dbReference type="PANTHER" id="PTHR30003:SF0">
    <property type="entry name" value="GLYCOLATE PERMEASE GLCA-RELATED"/>
    <property type="match status" value="1"/>
</dbReference>
<feature type="transmembrane region" description="Helical" evidence="8">
    <location>
        <begin position="6"/>
        <end position="24"/>
    </location>
</feature>
<reference evidence="9" key="1">
    <citation type="submission" date="2021-11" db="EMBL/GenBank/DDBJ databases">
        <title>Draft genome sequence of Alcaligenes endophyticus type strain CCUG 75668T.</title>
        <authorList>
            <person name="Salva-Serra F."/>
            <person name="Duran R.E."/>
            <person name="Seeger M."/>
            <person name="Moore E.R.B."/>
            <person name="Jaen-Luchoro D."/>
        </authorList>
    </citation>
    <scope>NUCLEOTIDE SEQUENCE</scope>
    <source>
        <strain evidence="9">CCUG 75668</strain>
    </source>
</reference>
<keyword evidence="6 8" id="KW-1133">Transmembrane helix</keyword>
<comment type="function">
    <text evidence="8">Uptake of L-lactate across the membrane. Can also transport D-lactate and glycolate.</text>
</comment>
<evidence type="ECO:0000256" key="5">
    <source>
        <dbReference type="ARBA" id="ARBA00022692"/>
    </source>
</evidence>
<sequence>MTNVYTLLALAPIAVVFVLMVVLSRSAKTSMGVAYVVTAVLALAVWGTQPTVVAAATVHGLVTAVTLLFIVFGAILLLNTLKESGALHAIRQGFMDVSPDRRIQVIIVAWLFGSLIEGSSGFGTPSAVGAPLLLALGFPAMAAVMAVLVIQSTPVSFGAVGTPMIVGVMSGIDNKTDVAQAIAPLSPVEYLQLIVADVALLHASIGLFIPLILCGLLTRYFGAERSFTQGLKAWRFALFAGLAFTVPYYFIAITLGPEFPSMLGAMIGLAIVITGARKGWFQPKEVFDFPPRSQWESQWLGTLSLDADEQDTSAPRFSVLRAFSPYLLVVLMLIVTRIIPEVKAFLTGPIATIKFSQLFGTNITSSAQFLYSPGFMLILVSLACIAIFRMNGSQYMTGVRRSAKTMLDAAPALLLAVPMVQVFINSASADGSLLSMPLMLAQGAAAIAGEAWPNFSPWVGSLGAFIAGSNTVSNMMFAYFQFSTAQHLALNIDQTAVVVALQAVGGAAGNMICVHNVVAAGAVVGMMNREGEIVRKTLIPMSYYAIQAGLLGQALITGNILWGIAAVVWLAAFLGINSFFKGTAPVLRSVAP</sequence>
<evidence type="ECO:0000256" key="8">
    <source>
        <dbReference type="RuleBase" id="RU365092"/>
    </source>
</evidence>
<feature type="transmembrane region" description="Helical" evidence="8">
    <location>
        <begin position="102"/>
        <end position="122"/>
    </location>
</feature>
<feature type="transmembrane region" description="Helical" evidence="8">
    <location>
        <begin position="61"/>
        <end position="81"/>
    </location>
</feature>
<keyword evidence="10" id="KW-1185">Reference proteome</keyword>
<keyword evidence="3 8" id="KW-0813">Transport</keyword>
<evidence type="ECO:0000256" key="3">
    <source>
        <dbReference type="ARBA" id="ARBA00022448"/>
    </source>
</evidence>
<dbReference type="RefSeq" id="WP_266123728.1">
    <property type="nucleotide sequence ID" value="NZ_JAJHNU010000005.1"/>
</dbReference>
<keyword evidence="7 8" id="KW-0472">Membrane</keyword>
<feature type="transmembrane region" description="Helical" evidence="8">
    <location>
        <begin position="31"/>
        <end position="49"/>
    </location>
</feature>
<dbReference type="PANTHER" id="PTHR30003">
    <property type="entry name" value="L-LACTATE PERMEASE"/>
    <property type="match status" value="1"/>
</dbReference>
<organism evidence="9 10">
    <name type="scientific">Alcaligenes endophyticus</name>
    <dbReference type="NCBI Taxonomy" id="1929088"/>
    <lineage>
        <taxon>Bacteria</taxon>
        <taxon>Pseudomonadati</taxon>
        <taxon>Pseudomonadota</taxon>
        <taxon>Betaproteobacteria</taxon>
        <taxon>Burkholderiales</taxon>
        <taxon>Alcaligenaceae</taxon>
        <taxon>Alcaligenes</taxon>
    </lineage>
</organism>
<evidence type="ECO:0000313" key="10">
    <source>
        <dbReference type="Proteomes" id="UP001168613"/>
    </source>
</evidence>
<proteinExistence type="inferred from homology"/>
<evidence type="ECO:0000256" key="4">
    <source>
        <dbReference type="ARBA" id="ARBA00022475"/>
    </source>
</evidence>
<comment type="subcellular location">
    <subcellularLocation>
        <location evidence="8">Cell inner membrane</location>
        <topology evidence="8">Multi-pass membrane protein</topology>
    </subcellularLocation>
    <subcellularLocation>
        <location evidence="1">Cell membrane</location>
        <topology evidence="1">Multi-pass membrane protein</topology>
    </subcellularLocation>
</comment>
<feature type="transmembrane region" description="Helical" evidence="8">
    <location>
        <begin position="319"/>
        <end position="339"/>
    </location>
</feature>
<accession>A0ABT8EN55</accession>
<evidence type="ECO:0000256" key="2">
    <source>
        <dbReference type="ARBA" id="ARBA00010100"/>
    </source>
</evidence>
<feature type="transmembrane region" description="Helical" evidence="8">
    <location>
        <begin position="369"/>
        <end position="388"/>
    </location>
</feature>
<gene>
    <name evidence="9" type="ORF">LMS43_15785</name>
</gene>
<dbReference type="Proteomes" id="UP001168613">
    <property type="component" value="Unassembled WGS sequence"/>
</dbReference>
<feature type="transmembrane region" description="Helical" evidence="8">
    <location>
        <begin position="192"/>
        <end position="221"/>
    </location>
</feature>
<dbReference type="InterPro" id="IPR003804">
    <property type="entry name" value="Lactate_perm"/>
</dbReference>
<feature type="transmembrane region" description="Helical" evidence="8">
    <location>
        <begin position="459"/>
        <end position="480"/>
    </location>
</feature>
<feature type="transmembrane region" description="Helical" evidence="8">
    <location>
        <begin position="562"/>
        <end position="580"/>
    </location>
</feature>
<feature type="transmembrane region" description="Helical" evidence="8">
    <location>
        <begin position="155"/>
        <end position="172"/>
    </location>
</feature>
<keyword evidence="4" id="KW-1003">Cell membrane</keyword>
<feature type="transmembrane region" description="Helical" evidence="8">
    <location>
        <begin position="500"/>
        <end position="526"/>
    </location>
</feature>
<keyword evidence="5 8" id="KW-0812">Transmembrane</keyword>
<comment type="caution">
    <text evidence="8">Lacks conserved residue(s) required for the propagation of feature annotation.</text>
</comment>
<feature type="transmembrane region" description="Helical" evidence="8">
    <location>
        <begin position="259"/>
        <end position="276"/>
    </location>
</feature>
<keyword evidence="8" id="KW-0997">Cell inner membrane</keyword>